<organism evidence="1 2">
    <name type="scientific">Myriangium duriaei CBS 260.36</name>
    <dbReference type="NCBI Taxonomy" id="1168546"/>
    <lineage>
        <taxon>Eukaryota</taxon>
        <taxon>Fungi</taxon>
        <taxon>Dikarya</taxon>
        <taxon>Ascomycota</taxon>
        <taxon>Pezizomycotina</taxon>
        <taxon>Dothideomycetes</taxon>
        <taxon>Dothideomycetidae</taxon>
        <taxon>Myriangiales</taxon>
        <taxon>Myriangiaceae</taxon>
        <taxon>Myriangium</taxon>
    </lineage>
</organism>
<evidence type="ECO:0000313" key="1">
    <source>
        <dbReference type="EMBL" id="KAF2152821.1"/>
    </source>
</evidence>
<protein>
    <submittedName>
        <fullName evidence="1">Uncharacterized protein</fullName>
    </submittedName>
</protein>
<accession>A0A9P4J087</accession>
<gene>
    <name evidence="1" type="ORF">K461DRAFT_267511</name>
</gene>
<evidence type="ECO:0000313" key="2">
    <source>
        <dbReference type="Proteomes" id="UP000799439"/>
    </source>
</evidence>
<comment type="caution">
    <text evidence="1">The sequence shown here is derived from an EMBL/GenBank/DDBJ whole genome shotgun (WGS) entry which is preliminary data.</text>
</comment>
<dbReference type="EMBL" id="ML996085">
    <property type="protein sequence ID" value="KAF2152821.1"/>
    <property type="molecule type" value="Genomic_DNA"/>
</dbReference>
<reference evidence="1" key="1">
    <citation type="journal article" date="2020" name="Stud. Mycol.">
        <title>101 Dothideomycetes genomes: a test case for predicting lifestyles and emergence of pathogens.</title>
        <authorList>
            <person name="Haridas S."/>
            <person name="Albert R."/>
            <person name="Binder M."/>
            <person name="Bloem J."/>
            <person name="Labutti K."/>
            <person name="Salamov A."/>
            <person name="Andreopoulos B."/>
            <person name="Baker S."/>
            <person name="Barry K."/>
            <person name="Bills G."/>
            <person name="Bluhm B."/>
            <person name="Cannon C."/>
            <person name="Castanera R."/>
            <person name="Culley D."/>
            <person name="Daum C."/>
            <person name="Ezra D."/>
            <person name="Gonzalez J."/>
            <person name="Henrissat B."/>
            <person name="Kuo A."/>
            <person name="Liang C."/>
            <person name="Lipzen A."/>
            <person name="Lutzoni F."/>
            <person name="Magnuson J."/>
            <person name="Mondo S."/>
            <person name="Nolan M."/>
            <person name="Ohm R."/>
            <person name="Pangilinan J."/>
            <person name="Park H.-J."/>
            <person name="Ramirez L."/>
            <person name="Alfaro M."/>
            <person name="Sun H."/>
            <person name="Tritt A."/>
            <person name="Yoshinaga Y."/>
            <person name="Zwiers L.-H."/>
            <person name="Turgeon B."/>
            <person name="Goodwin S."/>
            <person name="Spatafora J."/>
            <person name="Crous P."/>
            <person name="Grigoriev I."/>
        </authorList>
    </citation>
    <scope>NUCLEOTIDE SEQUENCE</scope>
    <source>
        <strain evidence="1">CBS 260.36</strain>
    </source>
</reference>
<keyword evidence="2" id="KW-1185">Reference proteome</keyword>
<proteinExistence type="predicted"/>
<dbReference type="Proteomes" id="UP000799439">
    <property type="component" value="Unassembled WGS sequence"/>
</dbReference>
<dbReference type="AlphaFoldDB" id="A0A9P4J087"/>
<sequence>MSAKVRFLGRYKDIEGIRKDKHFLGDVDDHKVSKITENMPRWSNDKYEAYWATNELIAQNRLVVPSLRATQGMSEEMSSIIAYHTLDSPSYSREQGRRTAIWEDEHTRWVSGAGE</sequence>
<name>A0A9P4J087_9PEZI</name>